<name>A0AAC8PW09_9GAMM</name>
<evidence type="ECO:0000313" key="1">
    <source>
        <dbReference type="EMBL" id="AKG08010.1"/>
    </source>
</evidence>
<sequence>MLDNFDGQNSLLACFVLFCSSSWRSFKVLIGLGQIDAPKSFVIFKTIRQTFVTINHHDQPKSVSQVHDSQPAMPMI</sequence>
<organism evidence="1 2">
    <name type="scientific">Moraxella bovoculi</name>
    <dbReference type="NCBI Taxonomy" id="386891"/>
    <lineage>
        <taxon>Bacteria</taxon>
        <taxon>Pseudomonadati</taxon>
        <taxon>Pseudomonadota</taxon>
        <taxon>Gammaproteobacteria</taxon>
        <taxon>Moraxellales</taxon>
        <taxon>Moraxellaceae</taxon>
        <taxon>Moraxella</taxon>
    </lineage>
</organism>
<dbReference type="AlphaFoldDB" id="A0AAC8PW09"/>
<protein>
    <submittedName>
        <fullName evidence="1">Uncharacterized protein</fullName>
    </submittedName>
</protein>
<dbReference type="Proteomes" id="UP000077465">
    <property type="component" value="Chromosome"/>
</dbReference>
<proteinExistence type="predicted"/>
<dbReference type="EMBL" id="CP011376">
    <property type="protein sequence ID" value="AKG08010.1"/>
    <property type="molecule type" value="Genomic_DNA"/>
</dbReference>
<reference evidence="1 2" key="1">
    <citation type="submission" date="2015-05" db="EMBL/GenBank/DDBJ databases">
        <authorList>
            <person name="Dickey A."/>
            <person name="Clawson M."/>
            <person name="Bono J."/>
            <person name="Loy J.D."/>
        </authorList>
    </citation>
    <scope>NUCLEOTIDE SEQUENCE [LARGE SCALE GENOMIC DNA]</scope>
    <source>
        <strain evidence="1 2">22581</strain>
    </source>
</reference>
<gene>
    <name evidence="1" type="ORF">AAX06_07405</name>
</gene>
<evidence type="ECO:0000313" key="2">
    <source>
        <dbReference type="Proteomes" id="UP000077465"/>
    </source>
</evidence>
<accession>A0AAC8PW09</accession>